<dbReference type="EMBL" id="MK500478">
    <property type="protein sequence ID" value="QBK90344.1"/>
    <property type="molecule type" value="Genomic_DNA"/>
</dbReference>
<evidence type="ECO:0000256" key="1">
    <source>
        <dbReference type="SAM" id="MobiDB-lite"/>
    </source>
</evidence>
<protein>
    <submittedName>
        <fullName evidence="2">Uncharacterized protein</fullName>
    </submittedName>
</protein>
<name>A0A481Z3C0_9VIRU</name>
<reference evidence="2" key="1">
    <citation type="journal article" date="2019" name="MBio">
        <title>Virus Genomes from Deep Sea Sediments Expand the Ocean Megavirome and Support Independent Origins of Viral Gigantism.</title>
        <authorList>
            <person name="Backstrom D."/>
            <person name="Yutin N."/>
            <person name="Jorgensen S.L."/>
            <person name="Dharamshi J."/>
            <person name="Homa F."/>
            <person name="Zaremba-Niedwiedzka K."/>
            <person name="Spang A."/>
            <person name="Wolf Y.I."/>
            <person name="Koonin E.V."/>
            <person name="Ettema T.J."/>
        </authorList>
    </citation>
    <scope>NUCLEOTIDE SEQUENCE</scope>
</reference>
<proteinExistence type="predicted"/>
<organism evidence="2">
    <name type="scientific">Pithovirus LCPAC103</name>
    <dbReference type="NCBI Taxonomy" id="2506588"/>
    <lineage>
        <taxon>Viruses</taxon>
        <taxon>Pithoviruses</taxon>
    </lineage>
</organism>
<evidence type="ECO:0000313" key="2">
    <source>
        <dbReference type="EMBL" id="QBK90344.1"/>
    </source>
</evidence>
<feature type="region of interest" description="Disordered" evidence="1">
    <location>
        <begin position="61"/>
        <end position="85"/>
    </location>
</feature>
<gene>
    <name evidence="2" type="ORF">LCPAC103_00250</name>
</gene>
<accession>A0A481Z3C0</accession>
<sequence>MEAEDKSSAKDTIHRWLDKLFDIADSDDLITTDPKSGLKLGGEDPGLCLARLKNKADTFSARKSKSRATTTRAYGSVPRRKFTGV</sequence>